<dbReference type="SUPFAM" id="SSF69118">
    <property type="entry name" value="AhpD-like"/>
    <property type="match status" value="1"/>
</dbReference>
<dbReference type="Proteomes" id="UP000064525">
    <property type="component" value="Chromosome I"/>
</dbReference>
<sequence>MKRRAGNDRGKLISVITALVPYIGYPRRLNALSALDEIAPLH</sequence>
<proteinExistence type="predicted"/>
<reference evidence="2" key="1">
    <citation type="submission" date="2015-11" db="EMBL/GenBank/DDBJ databases">
        <authorList>
            <person name="Anvar S.Y."/>
        </authorList>
    </citation>
    <scope>NUCLEOTIDE SEQUENCE [LARGE SCALE GENOMIC DNA]</scope>
</reference>
<evidence type="ECO:0000313" key="1">
    <source>
        <dbReference type="EMBL" id="CUU40250.1"/>
    </source>
</evidence>
<dbReference type="EMBL" id="LN907858">
    <property type="protein sequence ID" value="CUU40250.1"/>
    <property type="molecule type" value="Genomic_DNA"/>
</dbReference>
<dbReference type="InterPro" id="IPR029032">
    <property type="entry name" value="AhpD-like"/>
</dbReference>
<dbReference type="GO" id="GO:0047575">
    <property type="term" value="F:4-carboxymuconolactone decarboxylase activity"/>
    <property type="evidence" value="ECO:0007669"/>
    <property type="project" value="UniProtKB-EC"/>
</dbReference>
<dbReference type="AlphaFoldDB" id="A0A0S4PWG8"/>
<gene>
    <name evidence="1" type="ORF">BN2458_PEG1365</name>
</gene>
<dbReference type="EC" id="4.1.1.44" evidence="1"/>
<evidence type="ECO:0000313" key="2">
    <source>
        <dbReference type="Proteomes" id="UP000064525"/>
    </source>
</evidence>
<protein>
    <submittedName>
        <fullName evidence="1">4-carboxymuconolactone decarboxylase</fullName>
        <ecNumber evidence="1">4.1.1.44</ecNumber>
    </submittedName>
</protein>
<dbReference type="KEGG" id="hty:BN2458_PEG1365"/>
<dbReference type="PATRIC" id="fig|76936.10.peg.1333"/>
<organism evidence="1 2">
    <name type="scientific">Helicobacter typhlonius</name>
    <dbReference type="NCBI Taxonomy" id="76936"/>
    <lineage>
        <taxon>Bacteria</taxon>
        <taxon>Pseudomonadati</taxon>
        <taxon>Campylobacterota</taxon>
        <taxon>Epsilonproteobacteria</taxon>
        <taxon>Campylobacterales</taxon>
        <taxon>Helicobacteraceae</taxon>
        <taxon>Helicobacter</taxon>
    </lineage>
</organism>
<name>A0A0S4PWG8_9HELI</name>
<accession>A0A0S4PWG8</accession>
<keyword evidence="1" id="KW-0456">Lyase</keyword>